<dbReference type="SUPFAM" id="SSF48317">
    <property type="entry name" value="Acid phosphatase/Vanadium-dependent haloperoxidase"/>
    <property type="match status" value="1"/>
</dbReference>
<dbReference type="Pfam" id="PF09335">
    <property type="entry name" value="VTT_dom"/>
    <property type="match status" value="1"/>
</dbReference>
<sequence>MNPVDLLHQLTPSPPLLLLLIAAIALVESLALIGLLIPGVVLITAAASMAGHQQLAVGAVMGAAFLGAVAGDGLSFWLGYSQRERVTTLWPLSRYPEWLAQGARFFQRHGPLSVLLGRFVGPVRPVVPLIAGMMHMPPRAFTWANLLSAALWAPAYVLPGYLLGRAWQRLPGFPDALRPWLLGLGALVVVLALIFSWLSHQTHHDGLVYRGLARLLRRHPRGRWVWGFLARPHDREPPLGTWLLLLASLTALSAWTLAVLHVDGPLPMDRRLDGVMDALAIPGLTGLGRVLGEVGDLYGVIALVLPWGVWLLARSRLDAFGHLAGGLLGVALLNILGKAAIGRVRPETPAHLADSLSYPSAHTSTAVVLVGLAAAFVARELPLRRRFWAYWTAIAVILPMALSRLVVGVHWLSDLVGGALLGLVVCALVMLIWQRQSRETLRPCPWLVLLPASLALAAARVVWLGPA</sequence>
<evidence type="ECO:0000313" key="9">
    <source>
        <dbReference type="EMBL" id="ATJ83198.1"/>
    </source>
</evidence>
<gene>
    <name evidence="9" type="ORF">BEI_2211</name>
</gene>
<dbReference type="CDD" id="cd03392">
    <property type="entry name" value="PAP2_like_2"/>
    <property type="match status" value="1"/>
</dbReference>
<dbReference type="InterPro" id="IPR000326">
    <property type="entry name" value="PAP2/HPO"/>
</dbReference>
<keyword evidence="10" id="KW-1185">Reference proteome</keyword>
<keyword evidence="5 7" id="KW-1133">Transmembrane helix</keyword>
<keyword evidence="3" id="KW-1003">Cell membrane</keyword>
<feature type="transmembrane region" description="Helical" evidence="7">
    <location>
        <begin position="55"/>
        <end position="80"/>
    </location>
</feature>
<dbReference type="Pfam" id="PF01569">
    <property type="entry name" value="PAP2"/>
    <property type="match status" value="1"/>
</dbReference>
<feature type="transmembrane region" description="Helical" evidence="7">
    <location>
        <begin position="176"/>
        <end position="198"/>
    </location>
</feature>
<evidence type="ECO:0000313" key="10">
    <source>
        <dbReference type="Proteomes" id="UP000219993"/>
    </source>
</evidence>
<feature type="transmembrane region" description="Helical" evidence="7">
    <location>
        <begin position="143"/>
        <end position="164"/>
    </location>
</feature>
<dbReference type="InterPro" id="IPR032818">
    <property type="entry name" value="DedA-like"/>
</dbReference>
<feature type="transmembrane region" description="Helical" evidence="7">
    <location>
        <begin position="445"/>
        <end position="463"/>
    </location>
</feature>
<feature type="domain" description="Phosphatidic acid phosphatase type 2/haloperoxidase" evidence="8">
    <location>
        <begin position="319"/>
        <end position="430"/>
    </location>
</feature>
<reference evidence="9 10" key="1">
    <citation type="journal article" date="2017" name="Sci. Rep.">
        <title>Revealing the Saline Adaptation Strategies of the Halophilic Bacterium Halomonas beimenensis through High-throughput Omics and Transposon Mutagenesis Approaches.</title>
        <authorList>
            <person name="Chen Y.H."/>
            <person name="Lin S.S."/>
            <person name="Shyu Y.T."/>
        </authorList>
    </citation>
    <scope>NUCLEOTIDE SEQUENCE [LARGE SCALE GENOMIC DNA]</scope>
    <source>
        <strain evidence="9 10">NTU-111</strain>
    </source>
</reference>
<evidence type="ECO:0000256" key="6">
    <source>
        <dbReference type="ARBA" id="ARBA00023136"/>
    </source>
</evidence>
<name>A0A291P8K9_9GAMM</name>
<dbReference type="PANTHER" id="PTHR30353:SF15">
    <property type="entry name" value="INNER MEMBRANE PROTEIN YABI"/>
    <property type="match status" value="1"/>
</dbReference>
<feature type="transmembrane region" description="Helical" evidence="7">
    <location>
        <begin position="16"/>
        <end position="43"/>
    </location>
</feature>
<dbReference type="Proteomes" id="UP000219993">
    <property type="component" value="Chromosome"/>
</dbReference>
<evidence type="ECO:0000256" key="4">
    <source>
        <dbReference type="ARBA" id="ARBA00022692"/>
    </source>
</evidence>
<dbReference type="Gene3D" id="1.20.144.10">
    <property type="entry name" value="Phosphatidic acid phosphatase type 2/haloperoxidase"/>
    <property type="match status" value="1"/>
</dbReference>
<feature type="transmembrane region" description="Helical" evidence="7">
    <location>
        <begin position="320"/>
        <end position="341"/>
    </location>
</feature>
<dbReference type="EMBL" id="CP021435">
    <property type="protein sequence ID" value="ATJ83198.1"/>
    <property type="molecule type" value="Genomic_DNA"/>
</dbReference>
<evidence type="ECO:0000256" key="7">
    <source>
        <dbReference type="SAM" id="Phobius"/>
    </source>
</evidence>
<evidence type="ECO:0000256" key="2">
    <source>
        <dbReference type="ARBA" id="ARBA00010792"/>
    </source>
</evidence>
<protein>
    <submittedName>
        <fullName evidence="9">DedA protein</fullName>
    </submittedName>
</protein>
<dbReference type="OrthoDB" id="9780918at2"/>
<dbReference type="InterPro" id="IPR032816">
    <property type="entry name" value="VTT_dom"/>
</dbReference>
<dbReference type="KEGG" id="hbe:BEI_2211"/>
<dbReference type="AlphaFoldDB" id="A0A291P8K9"/>
<evidence type="ECO:0000256" key="3">
    <source>
        <dbReference type="ARBA" id="ARBA00022475"/>
    </source>
</evidence>
<feature type="transmembrane region" description="Helical" evidence="7">
    <location>
        <begin position="415"/>
        <end position="433"/>
    </location>
</feature>
<proteinExistence type="inferred from homology"/>
<evidence type="ECO:0000256" key="5">
    <source>
        <dbReference type="ARBA" id="ARBA00022989"/>
    </source>
</evidence>
<comment type="similarity">
    <text evidence="2">Belongs to the DedA family.</text>
</comment>
<dbReference type="PANTHER" id="PTHR30353">
    <property type="entry name" value="INNER MEMBRANE PROTEIN DEDA-RELATED"/>
    <property type="match status" value="1"/>
</dbReference>
<dbReference type="InterPro" id="IPR036938">
    <property type="entry name" value="PAP2/HPO_sf"/>
</dbReference>
<comment type="subcellular location">
    <subcellularLocation>
        <location evidence="1">Cell membrane</location>
        <topology evidence="1">Multi-pass membrane protein</topology>
    </subcellularLocation>
</comment>
<accession>A0A291P8K9</accession>
<feature type="transmembrane region" description="Helical" evidence="7">
    <location>
        <begin position="390"/>
        <end position="409"/>
    </location>
</feature>
<feature type="transmembrane region" description="Helical" evidence="7">
    <location>
        <begin position="361"/>
        <end position="378"/>
    </location>
</feature>
<dbReference type="GO" id="GO:0005886">
    <property type="term" value="C:plasma membrane"/>
    <property type="evidence" value="ECO:0007669"/>
    <property type="project" value="UniProtKB-SubCell"/>
</dbReference>
<feature type="transmembrane region" description="Helical" evidence="7">
    <location>
        <begin position="297"/>
        <end position="313"/>
    </location>
</feature>
<evidence type="ECO:0000259" key="8">
    <source>
        <dbReference type="SMART" id="SM00014"/>
    </source>
</evidence>
<organism evidence="9 10">
    <name type="scientific">Halomonas beimenensis</name>
    <dbReference type="NCBI Taxonomy" id="475662"/>
    <lineage>
        <taxon>Bacteria</taxon>
        <taxon>Pseudomonadati</taxon>
        <taxon>Pseudomonadota</taxon>
        <taxon>Gammaproteobacteria</taxon>
        <taxon>Oceanospirillales</taxon>
        <taxon>Halomonadaceae</taxon>
        <taxon>Halomonas</taxon>
    </lineage>
</organism>
<keyword evidence="4 7" id="KW-0812">Transmembrane</keyword>
<dbReference type="RefSeq" id="WP_097789567.1">
    <property type="nucleotide sequence ID" value="NZ_BAAADT010000004.1"/>
</dbReference>
<feature type="transmembrane region" description="Helical" evidence="7">
    <location>
        <begin position="239"/>
        <end position="262"/>
    </location>
</feature>
<keyword evidence="6 7" id="KW-0472">Membrane</keyword>
<evidence type="ECO:0000256" key="1">
    <source>
        <dbReference type="ARBA" id="ARBA00004651"/>
    </source>
</evidence>
<dbReference type="SMART" id="SM00014">
    <property type="entry name" value="acidPPc"/>
    <property type="match status" value="1"/>
</dbReference>